<organism evidence="2 3">
    <name type="scientific">Phyllostomus discolor</name>
    <name type="common">pale spear-nosed bat</name>
    <dbReference type="NCBI Taxonomy" id="89673"/>
    <lineage>
        <taxon>Eukaryota</taxon>
        <taxon>Metazoa</taxon>
        <taxon>Chordata</taxon>
        <taxon>Craniata</taxon>
        <taxon>Vertebrata</taxon>
        <taxon>Euteleostomi</taxon>
        <taxon>Mammalia</taxon>
        <taxon>Eutheria</taxon>
        <taxon>Laurasiatheria</taxon>
        <taxon>Chiroptera</taxon>
        <taxon>Yangochiroptera</taxon>
        <taxon>Phyllostomidae</taxon>
        <taxon>Phyllostominae</taxon>
        <taxon>Phyllostomus</taxon>
    </lineage>
</organism>
<protein>
    <submittedName>
        <fullName evidence="2">Ribosomal protein L29</fullName>
    </submittedName>
</protein>
<dbReference type="Proteomes" id="UP000664940">
    <property type="component" value="Unassembled WGS sequence"/>
</dbReference>
<keyword evidence="2" id="KW-0687">Ribonucleoprotein</keyword>
<accession>A0A834B4P8</accession>
<reference evidence="2 3" key="1">
    <citation type="journal article" date="2020" name="Nature">
        <title>Six reference-quality genomes reveal evolution of bat adaptations.</title>
        <authorList>
            <person name="Jebb D."/>
            <person name="Huang Z."/>
            <person name="Pippel M."/>
            <person name="Hughes G.M."/>
            <person name="Lavrichenko K."/>
            <person name="Devanna P."/>
            <person name="Winkler S."/>
            <person name="Jermiin L.S."/>
            <person name="Skirmuntt E.C."/>
            <person name="Katzourakis A."/>
            <person name="Burkitt-Gray L."/>
            <person name="Ray D.A."/>
            <person name="Sullivan K.A.M."/>
            <person name="Roscito J.G."/>
            <person name="Kirilenko B.M."/>
            <person name="Davalos L.M."/>
            <person name="Corthals A.P."/>
            <person name="Power M.L."/>
            <person name="Jones G."/>
            <person name="Ransome R.D."/>
            <person name="Dechmann D.K.N."/>
            <person name="Locatelli A.G."/>
            <person name="Puechmaille S.J."/>
            <person name="Fedrigo O."/>
            <person name="Jarvis E.D."/>
            <person name="Hiller M."/>
            <person name="Vernes S.C."/>
            <person name="Myers E.W."/>
            <person name="Teeling E.C."/>
        </authorList>
    </citation>
    <scope>NUCLEOTIDE SEQUENCE [LARGE SCALE GENOMIC DNA]</scope>
    <source>
        <strain evidence="2">Bat1K_MPI-CBG_1</strain>
    </source>
</reference>
<sequence length="128" mass="14032">MHFVKKHNKEDLKKMQANSAKAMSTCAEAIQGPCKAQRYIPKGNSHKLNPLAYIAHFKLGECACAHITKGLRLYWPKSKAKVQTKPQAAAAAQAHATDHIQVLAGAQDPTQAPQERPLPVDVRMEGLL</sequence>
<comment type="caution">
    <text evidence="2">The sequence shown here is derived from an EMBL/GenBank/DDBJ whole genome shotgun (WGS) entry which is preliminary data.</text>
</comment>
<proteinExistence type="predicted"/>
<feature type="region of interest" description="Disordered" evidence="1">
    <location>
        <begin position="100"/>
        <end position="128"/>
    </location>
</feature>
<gene>
    <name evidence="2" type="ORF">HJG60_016573</name>
</gene>
<name>A0A834B4P8_9CHIR</name>
<evidence type="ECO:0000313" key="3">
    <source>
        <dbReference type="Proteomes" id="UP000664940"/>
    </source>
</evidence>
<evidence type="ECO:0000313" key="2">
    <source>
        <dbReference type="EMBL" id="KAF6121516.1"/>
    </source>
</evidence>
<dbReference type="GO" id="GO:0005840">
    <property type="term" value="C:ribosome"/>
    <property type="evidence" value="ECO:0007669"/>
    <property type="project" value="UniProtKB-KW"/>
</dbReference>
<dbReference type="EMBL" id="JABVXQ010000003">
    <property type="protein sequence ID" value="KAF6121516.1"/>
    <property type="molecule type" value="Genomic_DNA"/>
</dbReference>
<evidence type="ECO:0000256" key="1">
    <source>
        <dbReference type="SAM" id="MobiDB-lite"/>
    </source>
</evidence>
<dbReference type="AlphaFoldDB" id="A0A834B4P8"/>
<keyword evidence="2" id="KW-0689">Ribosomal protein</keyword>